<keyword evidence="2" id="KW-1185">Reference proteome</keyword>
<sequence length="138" mass="15850">MNTSIPKNIAKHYARIISLWPKDLLRPTVSFQAALQKRIPQDPASSSSSSTHPTPPREASVPLSKSPIDPKAEERNINALYSLLDNRYSKKYPVSDSLLKPKSNPTYYDDLIRELEQAPDRNWFQRTLNKWKGFLRLS</sequence>
<dbReference type="EMBL" id="JAPDRP010000005">
    <property type="protein sequence ID" value="KAJ9647328.1"/>
    <property type="molecule type" value="Genomic_DNA"/>
</dbReference>
<gene>
    <name evidence="1" type="ORF">H2199_002315</name>
</gene>
<evidence type="ECO:0000313" key="2">
    <source>
        <dbReference type="Proteomes" id="UP001172680"/>
    </source>
</evidence>
<organism evidence="1 2">
    <name type="scientific">Coniosporium tulheliwenetii</name>
    <dbReference type="NCBI Taxonomy" id="3383036"/>
    <lineage>
        <taxon>Eukaryota</taxon>
        <taxon>Fungi</taxon>
        <taxon>Dikarya</taxon>
        <taxon>Ascomycota</taxon>
        <taxon>Pezizomycotina</taxon>
        <taxon>Dothideomycetes</taxon>
        <taxon>Dothideomycetes incertae sedis</taxon>
        <taxon>Coniosporium</taxon>
    </lineage>
</organism>
<accession>A0ACC2ZIE7</accession>
<evidence type="ECO:0000313" key="1">
    <source>
        <dbReference type="EMBL" id="KAJ9647328.1"/>
    </source>
</evidence>
<proteinExistence type="predicted"/>
<name>A0ACC2ZIE7_9PEZI</name>
<protein>
    <submittedName>
        <fullName evidence="1">Uncharacterized protein</fullName>
    </submittedName>
</protein>
<reference evidence="1" key="1">
    <citation type="submission" date="2022-10" db="EMBL/GenBank/DDBJ databases">
        <title>Culturing micro-colonial fungi from biological soil crusts in the Mojave desert and describing Neophaeococcomyces mojavensis, and introducing the new genera and species Taxawa tesnikishii.</title>
        <authorList>
            <person name="Kurbessoian T."/>
            <person name="Stajich J.E."/>
        </authorList>
    </citation>
    <scope>NUCLEOTIDE SEQUENCE</scope>
    <source>
        <strain evidence="1">JES_115</strain>
    </source>
</reference>
<dbReference type="Proteomes" id="UP001172680">
    <property type="component" value="Unassembled WGS sequence"/>
</dbReference>
<comment type="caution">
    <text evidence="1">The sequence shown here is derived from an EMBL/GenBank/DDBJ whole genome shotgun (WGS) entry which is preliminary data.</text>
</comment>